<reference evidence="13" key="2">
    <citation type="submission" date="2025-09" db="UniProtKB">
        <authorList>
            <consortium name="Ensembl"/>
        </authorList>
    </citation>
    <scope>IDENTIFICATION</scope>
</reference>
<keyword evidence="6" id="KW-0229">DNA integration</keyword>
<dbReference type="Ensembl" id="ENSSTUT00000107665.1">
    <property type="protein sequence ID" value="ENSSTUP00000100367.1"/>
    <property type="gene ID" value="ENSSTUG00000044961.1"/>
</dbReference>
<dbReference type="Pfam" id="PF00665">
    <property type="entry name" value="rve"/>
    <property type="match status" value="1"/>
</dbReference>
<keyword evidence="1" id="KW-0645">Protease</keyword>
<evidence type="ECO:0000259" key="12">
    <source>
        <dbReference type="PROSITE" id="PS50994"/>
    </source>
</evidence>
<dbReference type="Gene3D" id="1.10.340.70">
    <property type="match status" value="1"/>
</dbReference>
<dbReference type="Proteomes" id="UP000472277">
    <property type="component" value="Chromosome 38"/>
</dbReference>
<keyword evidence="10" id="KW-0233">DNA recombination</keyword>
<keyword evidence="7" id="KW-0695">RNA-directed DNA polymerase</keyword>
<evidence type="ECO:0000256" key="4">
    <source>
        <dbReference type="ARBA" id="ARBA00022801"/>
    </source>
</evidence>
<dbReference type="GO" id="GO:0046872">
    <property type="term" value="F:metal ion binding"/>
    <property type="evidence" value="ECO:0007669"/>
    <property type="project" value="UniProtKB-KW"/>
</dbReference>
<dbReference type="Pfam" id="PF17921">
    <property type="entry name" value="Integrase_H2C2"/>
    <property type="match status" value="1"/>
</dbReference>
<evidence type="ECO:0000256" key="5">
    <source>
        <dbReference type="ARBA" id="ARBA00022842"/>
    </source>
</evidence>
<keyword evidence="4" id="KW-0378">Hydrolase</keyword>
<dbReference type="Pfam" id="PF24626">
    <property type="entry name" value="SH3_Tf2-1"/>
    <property type="match status" value="1"/>
</dbReference>
<dbReference type="InterPro" id="IPR012337">
    <property type="entry name" value="RNaseH-like_sf"/>
</dbReference>
<dbReference type="InterPro" id="IPR001584">
    <property type="entry name" value="Integrase_cat-core"/>
</dbReference>
<evidence type="ECO:0000256" key="1">
    <source>
        <dbReference type="ARBA" id="ARBA00022670"/>
    </source>
</evidence>
<evidence type="ECO:0000256" key="10">
    <source>
        <dbReference type="ARBA" id="ARBA00023172"/>
    </source>
</evidence>
<keyword evidence="5" id="KW-0460">Magnesium</keyword>
<dbReference type="GO" id="GO:0006508">
    <property type="term" value="P:proteolysis"/>
    <property type="evidence" value="ECO:0007669"/>
    <property type="project" value="UniProtKB-KW"/>
</dbReference>
<dbReference type="OMA" id="HARHEEP"/>
<dbReference type="Gene3D" id="3.30.420.10">
    <property type="entry name" value="Ribonuclease H-like superfamily/Ribonuclease H"/>
    <property type="match status" value="1"/>
</dbReference>
<evidence type="ECO:0000256" key="3">
    <source>
        <dbReference type="ARBA" id="ARBA00022750"/>
    </source>
</evidence>
<dbReference type="InterPro" id="IPR041588">
    <property type="entry name" value="Integrase_H2C2"/>
</dbReference>
<keyword evidence="8" id="KW-0808">Transferase</keyword>
<dbReference type="GO" id="GO:0003887">
    <property type="term" value="F:DNA-directed DNA polymerase activity"/>
    <property type="evidence" value="ECO:0007669"/>
    <property type="project" value="UniProtKB-KW"/>
</dbReference>
<keyword evidence="2" id="KW-0479">Metal-binding</keyword>
<keyword evidence="8" id="KW-0239">DNA-directed DNA polymerase</keyword>
<reference evidence="13" key="1">
    <citation type="submission" date="2025-08" db="UniProtKB">
        <authorList>
            <consortium name="Ensembl"/>
        </authorList>
    </citation>
    <scope>IDENTIFICATION</scope>
</reference>
<protein>
    <recommendedName>
        <fullName evidence="11">Gypsy retrotransposon integrase-like protein 1</fullName>
    </recommendedName>
</protein>
<dbReference type="InterPro" id="IPR036397">
    <property type="entry name" value="RNaseH_sf"/>
</dbReference>
<dbReference type="InterPro" id="IPR056924">
    <property type="entry name" value="SH3_Tf2-1"/>
</dbReference>
<dbReference type="GO" id="GO:0015074">
    <property type="term" value="P:DNA integration"/>
    <property type="evidence" value="ECO:0007669"/>
    <property type="project" value="UniProtKB-KW"/>
</dbReference>
<feature type="domain" description="Integrase catalytic" evidence="12">
    <location>
        <begin position="116"/>
        <end position="274"/>
    </location>
</feature>
<evidence type="ECO:0000313" key="13">
    <source>
        <dbReference type="Ensembl" id="ENSSTUP00000100367.1"/>
    </source>
</evidence>
<keyword evidence="3" id="KW-0064">Aspartyl protease</keyword>
<dbReference type="GO" id="GO:0006310">
    <property type="term" value="P:DNA recombination"/>
    <property type="evidence" value="ECO:0007669"/>
    <property type="project" value="UniProtKB-KW"/>
</dbReference>
<dbReference type="GO" id="GO:0003677">
    <property type="term" value="F:DNA binding"/>
    <property type="evidence" value="ECO:0007669"/>
    <property type="project" value="UniProtKB-KW"/>
</dbReference>
<evidence type="ECO:0000256" key="8">
    <source>
        <dbReference type="ARBA" id="ARBA00022932"/>
    </source>
</evidence>
<dbReference type="InParanoid" id="A0A674DWF0"/>
<dbReference type="SUPFAM" id="SSF53098">
    <property type="entry name" value="Ribonuclease H-like"/>
    <property type="match status" value="1"/>
</dbReference>
<keyword evidence="14" id="KW-1185">Reference proteome</keyword>
<dbReference type="PANTHER" id="PTHR37984:SF15">
    <property type="entry name" value="INTEGRASE CATALYTIC DOMAIN-CONTAINING PROTEIN"/>
    <property type="match status" value="1"/>
</dbReference>
<evidence type="ECO:0000256" key="7">
    <source>
        <dbReference type="ARBA" id="ARBA00022918"/>
    </source>
</evidence>
<dbReference type="PROSITE" id="PS50994">
    <property type="entry name" value="INTEGRASE"/>
    <property type="match status" value="1"/>
</dbReference>
<dbReference type="GO" id="GO:0003964">
    <property type="term" value="F:RNA-directed DNA polymerase activity"/>
    <property type="evidence" value="ECO:0007669"/>
    <property type="project" value="UniProtKB-KW"/>
</dbReference>
<keyword evidence="8" id="KW-0548">Nucleotidyltransferase</keyword>
<evidence type="ECO:0000256" key="11">
    <source>
        <dbReference type="ARBA" id="ARBA00039658"/>
    </source>
</evidence>
<dbReference type="PANTHER" id="PTHR37984">
    <property type="entry name" value="PROTEIN CBG26694"/>
    <property type="match status" value="1"/>
</dbReference>
<evidence type="ECO:0000256" key="9">
    <source>
        <dbReference type="ARBA" id="ARBA00023125"/>
    </source>
</evidence>
<dbReference type="AlphaFoldDB" id="A0A674DWF0"/>
<sequence>MDPTPILPASCLVAPVVWELDADIERALRAEPAPLQCPAGRLYVLSAVRDRLIYWAHTSPSSGHPGIGRTVRCLAGKYWWPTLAKDVRVYVSSCSVCAQCKAPRHLPRGKLHTLPVPQRPWSHLSVDFLTDLPPSQGNTTILVFLDWFSKSCHLLPLPGLPTALQTVKTLFTHVFRRYGVPEDIVSDRGPQFTSRVWKAFMERLGVSISLTSGFHPESNGQVERVNQDVGRFLRSYCQDRPGEWAAFVPWLRTQNSLRHSSTNFSPFQCVLGYQPVLAPWHQSQTEAPAVDDSFRRVEETWDAAHVHLQQAVLCQKASADRHRSEAPDRVWLSTRNLPLCLPCRKLGPRYVGPFTVLKRVNEVCYRLQLPPDYRINPSFYVSLLRTVVAGPLQESEVREVPPRRRARAFSTSWSGRGTVRRRGAGFRWRTCWTLQCCGSSTISGSSTVSHSWSSPRPASGGYCHDFCRSRVLSSCSGGARRSASPVF</sequence>
<organism evidence="13 14">
    <name type="scientific">Salmo trutta</name>
    <name type="common">Brown trout</name>
    <dbReference type="NCBI Taxonomy" id="8032"/>
    <lineage>
        <taxon>Eukaryota</taxon>
        <taxon>Metazoa</taxon>
        <taxon>Chordata</taxon>
        <taxon>Craniata</taxon>
        <taxon>Vertebrata</taxon>
        <taxon>Euteleostomi</taxon>
        <taxon>Actinopterygii</taxon>
        <taxon>Neopterygii</taxon>
        <taxon>Teleostei</taxon>
        <taxon>Protacanthopterygii</taxon>
        <taxon>Salmoniformes</taxon>
        <taxon>Salmonidae</taxon>
        <taxon>Salmoninae</taxon>
        <taxon>Salmo</taxon>
    </lineage>
</organism>
<accession>A0A674DWF0</accession>
<evidence type="ECO:0000256" key="2">
    <source>
        <dbReference type="ARBA" id="ARBA00022723"/>
    </source>
</evidence>
<dbReference type="FunFam" id="3.30.420.10:FF:000032">
    <property type="entry name" value="Retrovirus-related Pol polyprotein from transposon 297-like Protein"/>
    <property type="match status" value="1"/>
</dbReference>
<proteinExistence type="predicted"/>
<keyword evidence="9" id="KW-0238">DNA-binding</keyword>
<dbReference type="GO" id="GO:0004190">
    <property type="term" value="F:aspartic-type endopeptidase activity"/>
    <property type="evidence" value="ECO:0007669"/>
    <property type="project" value="UniProtKB-KW"/>
</dbReference>
<dbReference type="InterPro" id="IPR050951">
    <property type="entry name" value="Retrovirus_Pol_polyprotein"/>
</dbReference>
<name>A0A674DWF0_SALTR</name>
<evidence type="ECO:0000256" key="6">
    <source>
        <dbReference type="ARBA" id="ARBA00022908"/>
    </source>
</evidence>
<evidence type="ECO:0000313" key="14">
    <source>
        <dbReference type="Proteomes" id="UP000472277"/>
    </source>
</evidence>
<dbReference type="GeneTree" id="ENSGT00940000163772"/>